<dbReference type="InterPro" id="IPR029068">
    <property type="entry name" value="Glyas_Bleomycin-R_OHBP_Dase"/>
</dbReference>
<dbReference type="EMBL" id="CP003597">
    <property type="protein sequence ID" value="AFY87090.1"/>
    <property type="molecule type" value="Genomic_DNA"/>
</dbReference>
<sequence length="128" mass="14476">MFDGVQSVFFFVFDVVEAANWYSKLLNLPVKYFNSDGEIKAAIIQVGRVEMFFHPADAKMSPGSAGQVAYWRVNDFAKALDKANQHGATLYRGPLVIEDNRAICQMRDPFNNLFGMQGSLYSNQNSYF</sequence>
<dbReference type="Proteomes" id="UP000010384">
    <property type="component" value="Chromosome"/>
</dbReference>
<feature type="domain" description="VOC" evidence="1">
    <location>
        <begin position="4"/>
        <end position="119"/>
    </location>
</feature>
<organism evidence="2 3">
    <name type="scientific">Chroococcidiopsis thermalis (strain PCC 7203)</name>
    <dbReference type="NCBI Taxonomy" id="251229"/>
    <lineage>
        <taxon>Bacteria</taxon>
        <taxon>Bacillati</taxon>
        <taxon>Cyanobacteriota</taxon>
        <taxon>Cyanophyceae</taxon>
        <taxon>Chroococcidiopsidales</taxon>
        <taxon>Chroococcidiopsidaceae</taxon>
        <taxon>Chroococcidiopsis</taxon>
    </lineage>
</organism>
<evidence type="ECO:0000259" key="1">
    <source>
        <dbReference type="PROSITE" id="PS51819"/>
    </source>
</evidence>
<dbReference type="eggNOG" id="COG0346">
    <property type="taxonomic scope" value="Bacteria"/>
</dbReference>
<dbReference type="InterPro" id="IPR004360">
    <property type="entry name" value="Glyas_Fos-R_dOase_dom"/>
</dbReference>
<keyword evidence="3" id="KW-1185">Reference proteome</keyword>
<dbReference type="InterPro" id="IPR037523">
    <property type="entry name" value="VOC_core"/>
</dbReference>
<dbReference type="Pfam" id="PF00903">
    <property type="entry name" value="Glyoxalase"/>
    <property type="match status" value="1"/>
</dbReference>
<dbReference type="PROSITE" id="PS51819">
    <property type="entry name" value="VOC"/>
    <property type="match status" value="1"/>
</dbReference>
<proteinExistence type="predicted"/>
<gene>
    <name evidence="2" type="ORF">Chro_1566</name>
</gene>
<reference evidence="2 3" key="1">
    <citation type="submission" date="2012-06" db="EMBL/GenBank/DDBJ databases">
        <title>Finished chromosome of genome of Chroococcidiopsis thermalis PCC 7203.</title>
        <authorList>
            <consortium name="US DOE Joint Genome Institute"/>
            <person name="Gugger M."/>
            <person name="Coursin T."/>
            <person name="Rippka R."/>
            <person name="Tandeau De Marsac N."/>
            <person name="Huntemann M."/>
            <person name="Wei C.-L."/>
            <person name="Han J."/>
            <person name="Detter J.C."/>
            <person name="Han C."/>
            <person name="Tapia R."/>
            <person name="Davenport K."/>
            <person name="Daligault H."/>
            <person name="Erkkila T."/>
            <person name="Gu W."/>
            <person name="Munk A.C.C."/>
            <person name="Teshima H."/>
            <person name="Xu Y."/>
            <person name="Chain P."/>
            <person name="Chen A."/>
            <person name="Krypides N."/>
            <person name="Mavromatis K."/>
            <person name="Markowitz V."/>
            <person name="Szeto E."/>
            <person name="Ivanova N."/>
            <person name="Mikhailova N."/>
            <person name="Ovchinnikova G."/>
            <person name="Pagani I."/>
            <person name="Pati A."/>
            <person name="Goodwin L."/>
            <person name="Peters L."/>
            <person name="Pitluck S."/>
            <person name="Woyke T."/>
            <person name="Kerfeld C."/>
        </authorList>
    </citation>
    <scope>NUCLEOTIDE SEQUENCE [LARGE SCALE GENOMIC DNA]</scope>
    <source>
        <strain evidence="2 3">PCC 7203</strain>
    </source>
</reference>
<dbReference type="SUPFAM" id="SSF54593">
    <property type="entry name" value="Glyoxalase/Bleomycin resistance protein/Dihydroxybiphenyl dioxygenase"/>
    <property type="match status" value="1"/>
</dbReference>
<dbReference type="AlphaFoldDB" id="K9TWY9"/>
<evidence type="ECO:0000313" key="2">
    <source>
        <dbReference type="EMBL" id="AFY87090.1"/>
    </source>
</evidence>
<dbReference type="STRING" id="251229.Chro_1566"/>
<accession>K9TWY9</accession>
<name>K9TWY9_CHRTP</name>
<dbReference type="RefSeq" id="WP_015153638.1">
    <property type="nucleotide sequence ID" value="NC_019695.1"/>
</dbReference>
<dbReference type="OrthoDB" id="4548523at2"/>
<protein>
    <recommendedName>
        <fullName evidence="1">VOC domain-containing protein</fullName>
    </recommendedName>
</protein>
<evidence type="ECO:0000313" key="3">
    <source>
        <dbReference type="Proteomes" id="UP000010384"/>
    </source>
</evidence>
<dbReference type="KEGG" id="cthe:Chro_1566"/>
<dbReference type="Gene3D" id="3.10.180.10">
    <property type="entry name" value="2,3-Dihydroxybiphenyl 1,2-Dioxygenase, domain 1"/>
    <property type="match status" value="1"/>
</dbReference>
<dbReference type="HOGENOM" id="CLU_141550_1_0_3"/>
<dbReference type="InParanoid" id="K9TWY9"/>